<dbReference type="Proteomes" id="UP000652219">
    <property type="component" value="Unassembled WGS sequence"/>
</dbReference>
<comment type="caution">
    <text evidence="7">The sequence shown here is derived from an EMBL/GenBank/DDBJ whole genome shotgun (WGS) entry which is preliminary data.</text>
</comment>
<gene>
    <name evidence="7" type="ORF">CSOJ01_11441</name>
</gene>
<reference evidence="7 8" key="1">
    <citation type="journal article" date="2020" name="Phytopathology">
        <title>Genome Sequence Resources of Colletotrichum truncatum, C. plurivorum, C. musicola, and C. sojae: Four Species Pathogenic to Soybean (Glycine max).</title>
        <authorList>
            <person name="Rogerio F."/>
            <person name="Boufleur T.R."/>
            <person name="Ciampi-Guillardi M."/>
            <person name="Sukno S.A."/>
            <person name="Thon M.R."/>
            <person name="Massola Junior N.S."/>
            <person name="Baroncelli R."/>
        </authorList>
    </citation>
    <scope>NUCLEOTIDE SEQUENCE [LARGE SCALE GENOMIC DNA]</scope>
    <source>
        <strain evidence="7 8">LFN0009</strain>
    </source>
</reference>
<feature type="chain" id="PRO_5034923250" description="Carboxypeptidase" evidence="6">
    <location>
        <begin position="20"/>
        <end position="537"/>
    </location>
</feature>
<keyword evidence="2 6" id="KW-0121">Carboxypeptidase</keyword>
<evidence type="ECO:0000256" key="4">
    <source>
        <dbReference type="ARBA" id="ARBA00022801"/>
    </source>
</evidence>
<feature type="signal peptide" evidence="6">
    <location>
        <begin position="1"/>
        <end position="19"/>
    </location>
</feature>
<dbReference type="Gene3D" id="3.40.50.1820">
    <property type="entry name" value="alpha/beta hydrolase"/>
    <property type="match status" value="1"/>
</dbReference>
<protein>
    <recommendedName>
        <fullName evidence="6">Carboxypeptidase</fullName>
        <ecNumber evidence="6">3.4.16.-</ecNumber>
    </recommendedName>
</protein>
<dbReference type="InterPro" id="IPR029058">
    <property type="entry name" value="AB_hydrolase_fold"/>
</dbReference>
<keyword evidence="8" id="KW-1185">Reference proteome</keyword>
<keyword evidence="3 6" id="KW-0645">Protease</keyword>
<dbReference type="EMBL" id="WIGN01000263">
    <property type="protein sequence ID" value="KAF6802670.1"/>
    <property type="molecule type" value="Genomic_DNA"/>
</dbReference>
<evidence type="ECO:0000256" key="3">
    <source>
        <dbReference type="ARBA" id="ARBA00022670"/>
    </source>
</evidence>
<dbReference type="AlphaFoldDB" id="A0A8H6MNP7"/>
<evidence type="ECO:0000256" key="5">
    <source>
        <dbReference type="ARBA" id="ARBA00023180"/>
    </source>
</evidence>
<dbReference type="GO" id="GO:0006508">
    <property type="term" value="P:proteolysis"/>
    <property type="evidence" value="ECO:0007669"/>
    <property type="project" value="UniProtKB-KW"/>
</dbReference>
<evidence type="ECO:0000256" key="2">
    <source>
        <dbReference type="ARBA" id="ARBA00022645"/>
    </source>
</evidence>
<accession>A0A8H6MNP7</accession>
<keyword evidence="5" id="KW-0325">Glycoprotein</keyword>
<proteinExistence type="inferred from homology"/>
<dbReference type="PANTHER" id="PTHR11802:SF479">
    <property type="entry name" value="CARBOXYPEPTIDASE"/>
    <property type="match status" value="1"/>
</dbReference>
<evidence type="ECO:0000313" key="7">
    <source>
        <dbReference type="EMBL" id="KAF6802670.1"/>
    </source>
</evidence>
<dbReference type="PROSITE" id="PS00131">
    <property type="entry name" value="CARBOXYPEPT_SER_SER"/>
    <property type="match status" value="1"/>
</dbReference>
<name>A0A8H6MNP7_9PEZI</name>
<dbReference type="InterPro" id="IPR001563">
    <property type="entry name" value="Peptidase_S10"/>
</dbReference>
<dbReference type="PRINTS" id="PR00724">
    <property type="entry name" value="CRBOXYPTASEC"/>
</dbReference>
<sequence length="537" mass="60103">MRSSDVVAAIVAVLPLISAWVPHSPHRSQPVNRRPRVGHEVKVPRQQTRRAALQYYTNKTSSFYVDGSQIPHVDFNVGESYAGLISVDTTKPADEQQKNFFWFFPTVNPAGKDDVIIWFNGGPGCSSLEGFLQENGPFTWQYGTYKPVPNAFSWHKLANVIWVEYPIGTGFTSGNVTATNNAETADQFLSFWQNFVKTFDLQHKKIYIAGESYAGIYVPYVGAAMLDKNDTTYFDVKGALYYDPVMPYSDDLGFDHAALPAFHRYWENVFALPSDVKKGMDEDNQKLGLDEYLNKHLAYPPPPTPWPNVDWDPDHDIVNRFDNAINVINPCFNGYHILDMCPVLWDVLGFPSVMYTPEGAGLYFNDPAVRKLIHVPDDHPAWAECSGPVFVDDDDKYDGAEHEAKFRKLVERTNNVHIGSGLADYVIQPNVTALGIQRVSWNGKQGFQTAPSEELLVPAVEINDDNVPSWAGTSVQGSVHTERGFTHSTAKLSGHMVPQYNPAVALRHAEHLLGRVGSLTKGEPWTVNISTSFSWPY</sequence>
<evidence type="ECO:0000256" key="6">
    <source>
        <dbReference type="RuleBase" id="RU361156"/>
    </source>
</evidence>
<dbReference type="SUPFAM" id="SSF53474">
    <property type="entry name" value="alpha/beta-Hydrolases"/>
    <property type="match status" value="1"/>
</dbReference>
<dbReference type="EC" id="3.4.16.-" evidence="6"/>
<organism evidence="7 8">
    <name type="scientific">Colletotrichum sojae</name>
    <dbReference type="NCBI Taxonomy" id="2175907"/>
    <lineage>
        <taxon>Eukaryota</taxon>
        <taxon>Fungi</taxon>
        <taxon>Dikarya</taxon>
        <taxon>Ascomycota</taxon>
        <taxon>Pezizomycotina</taxon>
        <taxon>Sordariomycetes</taxon>
        <taxon>Hypocreomycetidae</taxon>
        <taxon>Glomerellales</taxon>
        <taxon>Glomerellaceae</taxon>
        <taxon>Colletotrichum</taxon>
        <taxon>Colletotrichum orchidearum species complex</taxon>
    </lineage>
</organism>
<dbReference type="PANTHER" id="PTHR11802">
    <property type="entry name" value="SERINE PROTEASE FAMILY S10 SERINE CARBOXYPEPTIDASE"/>
    <property type="match status" value="1"/>
</dbReference>
<evidence type="ECO:0000256" key="1">
    <source>
        <dbReference type="ARBA" id="ARBA00009431"/>
    </source>
</evidence>
<dbReference type="Pfam" id="PF00450">
    <property type="entry name" value="Peptidase_S10"/>
    <property type="match status" value="1"/>
</dbReference>
<evidence type="ECO:0000313" key="8">
    <source>
        <dbReference type="Proteomes" id="UP000652219"/>
    </source>
</evidence>
<dbReference type="GO" id="GO:0004185">
    <property type="term" value="F:serine-type carboxypeptidase activity"/>
    <property type="evidence" value="ECO:0007669"/>
    <property type="project" value="UniProtKB-UniRule"/>
</dbReference>
<dbReference type="InterPro" id="IPR018202">
    <property type="entry name" value="Ser_caboxypep_ser_AS"/>
</dbReference>
<keyword evidence="6" id="KW-0732">Signal</keyword>
<comment type="similarity">
    <text evidence="1 6">Belongs to the peptidase S10 family.</text>
</comment>
<keyword evidence="4 6" id="KW-0378">Hydrolase</keyword>